<evidence type="ECO:0000313" key="2">
    <source>
        <dbReference type="Proteomes" id="UP000078512"/>
    </source>
</evidence>
<dbReference type="OrthoDB" id="2386158at2759"/>
<proteinExistence type="predicted"/>
<name>A0A197JTH6_9FUNG</name>
<sequence length="740" mass="84338">MTSSVAASSSQERVLHIPELMEAVGSHLVGRDLLACIRVCNFWNEFFIPILWNTIDDSLYAWPRILRESDNCRYPMNENWLKSIFAKYGKHIRHLIIHWRVLIDIAYLDRACTNLLSIQIKDIKQYHTYNEKVTVSKIKYRTPGGSNLRRFPNQRHFRGVAGVVLIPELEGVFSPTAILLKSEERQKRDWMTQQYFWMLLRQNQGLRHISLHHDLNLLSEITSLTFVYDTLAMLPSLTSLENSLYVLDYTVLLRRVPSLRNYTSLPIVRMPATGPVGPFWNLNSLKIAASVALGTIDRMLRSLPGLTTLHLWSLHNIISQTASSSSPAQRSFTEELITDIRPFSATFHLKTLILESQPNNVFRNQDETNTVFACFPDLAVIHCTNLSPEVGQAASQFCPRLEQVCQLTDGDSICGQYYLRNTFTSYTDSPKINSQGPLFRSCRSLRVFDAIQHAFDAEYISNVTWVCVGLEVFRCQIVGLKRLNECGHSVLSYITESGLAEEECSNEERRVLEEVRACKYLHEAVYDQLSRLTKLRVLDLGYEYRRSTHYRKRYTVGGNEYRVYGLVIRDTLQLSLTSGLDRLKHIQKSLSVESNNIILKFTELQQRSQDLIDKLWVFDSTQAIEPTVESQTPQTGDLDVVTATTAVAGDVDQDFPSDGEVSNQMSMLGKDISQPGFILLAKRVFRVVESVPKGWKESLVPEVADLNASEEVWRVYMAGNGAQDFGHYQGVVHREGEENG</sequence>
<dbReference type="AlphaFoldDB" id="A0A197JTH6"/>
<organism evidence="1 2">
    <name type="scientific">Linnemannia elongata AG-77</name>
    <dbReference type="NCBI Taxonomy" id="1314771"/>
    <lineage>
        <taxon>Eukaryota</taxon>
        <taxon>Fungi</taxon>
        <taxon>Fungi incertae sedis</taxon>
        <taxon>Mucoromycota</taxon>
        <taxon>Mortierellomycotina</taxon>
        <taxon>Mortierellomycetes</taxon>
        <taxon>Mortierellales</taxon>
        <taxon>Mortierellaceae</taxon>
        <taxon>Linnemannia</taxon>
    </lineage>
</organism>
<dbReference type="Proteomes" id="UP000078512">
    <property type="component" value="Unassembled WGS sequence"/>
</dbReference>
<keyword evidence="2" id="KW-1185">Reference proteome</keyword>
<dbReference type="InterPro" id="IPR032675">
    <property type="entry name" value="LRR_dom_sf"/>
</dbReference>
<evidence type="ECO:0008006" key="3">
    <source>
        <dbReference type="Google" id="ProtNLM"/>
    </source>
</evidence>
<evidence type="ECO:0000313" key="1">
    <source>
        <dbReference type="EMBL" id="OAQ28283.1"/>
    </source>
</evidence>
<gene>
    <name evidence="1" type="ORF">K457DRAFT_156279</name>
</gene>
<dbReference type="EMBL" id="KV442049">
    <property type="protein sequence ID" value="OAQ28283.1"/>
    <property type="molecule type" value="Genomic_DNA"/>
</dbReference>
<dbReference type="Gene3D" id="3.80.10.10">
    <property type="entry name" value="Ribonuclease Inhibitor"/>
    <property type="match status" value="1"/>
</dbReference>
<accession>A0A197JTH6</accession>
<reference evidence="1 2" key="1">
    <citation type="submission" date="2016-05" db="EMBL/GenBank/DDBJ databases">
        <title>Genome sequencing reveals origins of a unique bacterial endosymbiosis in the earliest lineages of terrestrial Fungi.</title>
        <authorList>
            <consortium name="DOE Joint Genome Institute"/>
            <person name="Uehling J."/>
            <person name="Gryganskyi A."/>
            <person name="Hameed K."/>
            <person name="Tschaplinski T."/>
            <person name="Misztal P."/>
            <person name="Wu S."/>
            <person name="Desiro A."/>
            <person name="Vande Pol N."/>
            <person name="Du Z.-Y."/>
            <person name="Zienkiewicz A."/>
            <person name="Zienkiewicz K."/>
            <person name="Morin E."/>
            <person name="Tisserant E."/>
            <person name="Splivallo R."/>
            <person name="Hainaut M."/>
            <person name="Henrissat B."/>
            <person name="Ohm R."/>
            <person name="Kuo A."/>
            <person name="Yan J."/>
            <person name="Lipzen A."/>
            <person name="Nolan M."/>
            <person name="Labutti K."/>
            <person name="Barry K."/>
            <person name="Goldstein A."/>
            <person name="Labbe J."/>
            <person name="Schadt C."/>
            <person name="Tuskan G."/>
            <person name="Grigoriev I."/>
            <person name="Martin F."/>
            <person name="Vilgalys R."/>
            <person name="Bonito G."/>
        </authorList>
    </citation>
    <scope>NUCLEOTIDE SEQUENCE [LARGE SCALE GENOMIC DNA]</scope>
    <source>
        <strain evidence="1 2">AG-77</strain>
    </source>
</reference>
<protein>
    <recommendedName>
        <fullName evidence="3">F-box domain-containing protein</fullName>
    </recommendedName>
</protein>